<reference evidence="1 2" key="1">
    <citation type="submission" date="2019-06" db="EMBL/GenBank/DDBJ databases">
        <title>Draft genomes of female and male turbot (Scophthalmus maximus).</title>
        <authorList>
            <person name="Xu H."/>
            <person name="Xu X.-W."/>
            <person name="Shao C."/>
            <person name="Chen S."/>
        </authorList>
    </citation>
    <scope>NUCLEOTIDE SEQUENCE [LARGE SCALE GENOMIC DNA]</scope>
    <source>
        <strain evidence="1">Ysfricsl-2016a</strain>
        <tissue evidence="1">Blood</tissue>
    </source>
</reference>
<name>A0A6A4TDA4_SCOMX</name>
<evidence type="ECO:0000313" key="1">
    <source>
        <dbReference type="EMBL" id="KAF0043963.1"/>
    </source>
</evidence>
<proteinExistence type="predicted"/>
<organism evidence="1 2">
    <name type="scientific">Scophthalmus maximus</name>
    <name type="common">Turbot</name>
    <name type="synonym">Psetta maxima</name>
    <dbReference type="NCBI Taxonomy" id="52904"/>
    <lineage>
        <taxon>Eukaryota</taxon>
        <taxon>Metazoa</taxon>
        <taxon>Chordata</taxon>
        <taxon>Craniata</taxon>
        <taxon>Vertebrata</taxon>
        <taxon>Euteleostomi</taxon>
        <taxon>Actinopterygii</taxon>
        <taxon>Neopterygii</taxon>
        <taxon>Teleostei</taxon>
        <taxon>Neoteleostei</taxon>
        <taxon>Acanthomorphata</taxon>
        <taxon>Carangaria</taxon>
        <taxon>Pleuronectiformes</taxon>
        <taxon>Pleuronectoidei</taxon>
        <taxon>Scophthalmidae</taxon>
        <taxon>Scophthalmus</taxon>
    </lineage>
</organism>
<dbReference type="EMBL" id="VEVO01000003">
    <property type="protein sequence ID" value="KAF0043963.1"/>
    <property type="molecule type" value="Genomic_DNA"/>
</dbReference>
<protein>
    <submittedName>
        <fullName evidence="1">Uncharacterized protein</fullName>
    </submittedName>
</protein>
<evidence type="ECO:0000313" key="2">
    <source>
        <dbReference type="Proteomes" id="UP000438429"/>
    </source>
</evidence>
<dbReference type="Proteomes" id="UP000438429">
    <property type="component" value="Unassembled WGS sequence"/>
</dbReference>
<gene>
    <name evidence="1" type="ORF">F2P81_003121</name>
</gene>
<sequence>MNQGVCAESSGELSECQVTVRIDRDEARILVCVLDNNDPSVYVSAAHKTLVGREKCFDNQNCVCKRSVDDKSVESKNGDHLVFFHPVLTNLDSSIGQLDAVSGRRTLLDDAVRGHVESAAALLVVCVRNQRAPLLE</sequence>
<dbReference type="AlphaFoldDB" id="A0A6A4TDA4"/>
<comment type="caution">
    <text evidence="1">The sequence shown here is derived from an EMBL/GenBank/DDBJ whole genome shotgun (WGS) entry which is preliminary data.</text>
</comment>
<accession>A0A6A4TDA4</accession>